<dbReference type="EMBL" id="UINC01067551">
    <property type="protein sequence ID" value="SVB99313.1"/>
    <property type="molecule type" value="Genomic_DNA"/>
</dbReference>
<accession>A0A382IKC7</accession>
<evidence type="ECO:0000256" key="1">
    <source>
        <dbReference type="SAM" id="Phobius"/>
    </source>
</evidence>
<keyword evidence="1" id="KW-0472">Membrane</keyword>
<keyword evidence="1" id="KW-1133">Transmembrane helix</keyword>
<protein>
    <recommendedName>
        <fullName evidence="3">DUF3341 domain-containing protein</fullName>
    </recommendedName>
</protein>
<sequence length="171" mass="19119">MAEYETPAEIMAAAKKVHDEGYQKWDVHSPFPIHGMDDVMGLDNAKVGWFTFVGGLTGLTLGMAMIYFMNKFDYDIVVGGKPLFSGFYAFPVAYEMTILLGAFGSLGGMFILNRLPRHHHPLLANARFADVTDDKFYVVIECEDGHYDEQATRSLLENTGAQHIEMVEDAQ</sequence>
<evidence type="ECO:0008006" key="3">
    <source>
        <dbReference type="Google" id="ProtNLM"/>
    </source>
</evidence>
<keyword evidence="1" id="KW-0812">Transmembrane</keyword>
<evidence type="ECO:0000313" key="2">
    <source>
        <dbReference type="EMBL" id="SVB99313.1"/>
    </source>
</evidence>
<feature type="transmembrane region" description="Helical" evidence="1">
    <location>
        <begin position="47"/>
        <end position="68"/>
    </location>
</feature>
<dbReference type="PANTHER" id="PTHR40394">
    <property type="entry name" value="LIPOPROTEIN-RELATED"/>
    <property type="match status" value="1"/>
</dbReference>
<dbReference type="AlphaFoldDB" id="A0A382IKC7"/>
<gene>
    <name evidence="2" type="ORF">METZ01_LOCUS252167</name>
</gene>
<feature type="transmembrane region" description="Helical" evidence="1">
    <location>
        <begin position="88"/>
        <end position="112"/>
    </location>
</feature>
<proteinExistence type="predicted"/>
<dbReference type="InterPro" id="IPR021776">
    <property type="entry name" value="ActD"/>
</dbReference>
<dbReference type="PANTHER" id="PTHR40394:SF2">
    <property type="entry name" value="QUINOL:CYTOCHROME C OXIDOREDUCTASE MEMBRANE PROTEIN"/>
    <property type="match status" value="1"/>
</dbReference>
<dbReference type="Pfam" id="PF11821">
    <property type="entry name" value="ActD"/>
    <property type="match status" value="1"/>
</dbReference>
<reference evidence="2" key="1">
    <citation type="submission" date="2018-05" db="EMBL/GenBank/DDBJ databases">
        <authorList>
            <person name="Lanie J.A."/>
            <person name="Ng W.-L."/>
            <person name="Kazmierczak K.M."/>
            <person name="Andrzejewski T.M."/>
            <person name="Davidsen T.M."/>
            <person name="Wayne K.J."/>
            <person name="Tettelin H."/>
            <person name="Glass J.I."/>
            <person name="Rusch D."/>
            <person name="Podicherti R."/>
            <person name="Tsui H.-C.T."/>
            <person name="Winkler M.E."/>
        </authorList>
    </citation>
    <scope>NUCLEOTIDE SEQUENCE</scope>
</reference>
<organism evidence="2">
    <name type="scientific">marine metagenome</name>
    <dbReference type="NCBI Taxonomy" id="408172"/>
    <lineage>
        <taxon>unclassified sequences</taxon>
        <taxon>metagenomes</taxon>
        <taxon>ecological metagenomes</taxon>
    </lineage>
</organism>
<name>A0A382IKC7_9ZZZZ</name>